<dbReference type="AlphaFoldDB" id="A0A926VEG5"/>
<dbReference type="Proteomes" id="UP000641646">
    <property type="component" value="Unassembled WGS sequence"/>
</dbReference>
<gene>
    <name evidence="2" type="ORF">H6G03_15150</name>
</gene>
<feature type="region of interest" description="Disordered" evidence="1">
    <location>
        <begin position="1"/>
        <end position="59"/>
    </location>
</feature>
<dbReference type="EMBL" id="JACJPW010000036">
    <property type="protein sequence ID" value="MBD2182416.1"/>
    <property type="molecule type" value="Genomic_DNA"/>
</dbReference>
<name>A0A926VEG5_9CYAN</name>
<feature type="compositionally biased region" description="Polar residues" evidence="1">
    <location>
        <begin position="119"/>
        <end position="130"/>
    </location>
</feature>
<evidence type="ECO:0000313" key="3">
    <source>
        <dbReference type="Proteomes" id="UP000641646"/>
    </source>
</evidence>
<sequence>MTTGLQYSLREIRSTQSSLESPAIRENSMSQEQPQQPEPKKQTPPTPTPKGQSGEALQKVTQTLQQTWSRVQPVLKTQSANALRGIANLLSGTGKKQEIKPPTSPQTPPTPEGTATPTRGTKTPGFQSAAPTQSFTAKLAVFLTNLPVWWKAALGKIRSRLPASVNQKLPNDTILSGAIAALFILLFWATSVLSPANPPQIAEVPSPSPIEPTEVAAPPIETPAELSAPSQPESVAIIPPPPPVLTPEQNLIAAIQNQVADITSQYADGLIESIQANFIGSILTVKVSNDWYSFDSAKQDSLAADMWNRAKQLDFSKLEIADSEGVLLARSPVVGSNMVILKRGLPTANQS</sequence>
<accession>A0A926VEG5</accession>
<feature type="region of interest" description="Disordered" evidence="1">
    <location>
        <begin position="91"/>
        <end position="130"/>
    </location>
</feature>
<dbReference type="RefSeq" id="WP_190465228.1">
    <property type="nucleotide sequence ID" value="NZ_JACJPW010000036.1"/>
</dbReference>
<keyword evidence="3" id="KW-1185">Reference proteome</keyword>
<organism evidence="2 3">
    <name type="scientific">Aerosakkonema funiforme FACHB-1375</name>
    <dbReference type="NCBI Taxonomy" id="2949571"/>
    <lineage>
        <taxon>Bacteria</taxon>
        <taxon>Bacillati</taxon>
        <taxon>Cyanobacteriota</taxon>
        <taxon>Cyanophyceae</taxon>
        <taxon>Oscillatoriophycideae</taxon>
        <taxon>Aerosakkonematales</taxon>
        <taxon>Aerosakkonemataceae</taxon>
        <taxon>Aerosakkonema</taxon>
    </lineage>
</organism>
<proteinExistence type="predicted"/>
<evidence type="ECO:0000313" key="2">
    <source>
        <dbReference type="EMBL" id="MBD2182416.1"/>
    </source>
</evidence>
<protein>
    <submittedName>
        <fullName evidence="2">Uncharacterized protein</fullName>
    </submittedName>
</protein>
<comment type="caution">
    <text evidence="2">The sequence shown here is derived from an EMBL/GenBank/DDBJ whole genome shotgun (WGS) entry which is preliminary data.</text>
</comment>
<reference evidence="2" key="2">
    <citation type="submission" date="2020-08" db="EMBL/GenBank/DDBJ databases">
        <authorList>
            <person name="Chen M."/>
            <person name="Teng W."/>
            <person name="Zhao L."/>
            <person name="Hu C."/>
            <person name="Zhou Y."/>
            <person name="Han B."/>
            <person name="Song L."/>
            <person name="Shu W."/>
        </authorList>
    </citation>
    <scope>NUCLEOTIDE SEQUENCE</scope>
    <source>
        <strain evidence="2">FACHB-1375</strain>
    </source>
</reference>
<evidence type="ECO:0000256" key="1">
    <source>
        <dbReference type="SAM" id="MobiDB-lite"/>
    </source>
</evidence>
<reference evidence="2" key="1">
    <citation type="journal article" date="2015" name="ISME J.">
        <title>Draft Genome Sequence of Streptomyces incarnatus NRRL8089, which Produces the Nucleoside Antibiotic Sinefungin.</title>
        <authorList>
            <person name="Oshima K."/>
            <person name="Hattori M."/>
            <person name="Shimizu H."/>
            <person name="Fukuda K."/>
            <person name="Nemoto M."/>
            <person name="Inagaki K."/>
            <person name="Tamura T."/>
        </authorList>
    </citation>
    <scope>NUCLEOTIDE SEQUENCE</scope>
    <source>
        <strain evidence="2">FACHB-1375</strain>
    </source>
</reference>
<feature type="compositionally biased region" description="Pro residues" evidence="1">
    <location>
        <begin position="102"/>
        <end position="111"/>
    </location>
</feature>
<dbReference type="PRINTS" id="PR01217">
    <property type="entry name" value="PRICHEXTENSN"/>
</dbReference>